<evidence type="ECO:0000313" key="4">
    <source>
        <dbReference type="EMBL" id="OGC46846.1"/>
    </source>
</evidence>
<evidence type="ECO:0000313" key="5">
    <source>
        <dbReference type="Proteomes" id="UP000176444"/>
    </source>
</evidence>
<keyword evidence="2" id="KW-0732">Signal</keyword>
<dbReference type="EMBL" id="MEUX01000029">
    <property type="protein sequence ID" value="OGC46846.1"/>
    <property type="molecule type" value="Genomic_DNA"/>
</dbReference>
<keyword evidence="1" id="KW-0472">Membrane</keyword>
<dbReference type="AlphaFoldDB" id="A0A1F4UPJ8"/>
<dbReference type="Pfam" id="PF01841">
    <property type="entry name" value="Transglut_core"/>
    <property type="match status" value="1"/>
</dbReference>
<feature type="chain" id="PRO_5009514888" description="Transglutaminase-like domain-containing protein" evidence="2">
    <location>
        <begin position="23"/>
        <end position="520"/>
    </location>
</feature>
<dbReference type="SUPFAM" id="SSF54001">
    <property type="entry name" value="Cysteine proteinases"/>
    <property type="match status" value="1"/>
</dbReference>
<reference evidence="4 5" key="1">
    <citation type="journal article" date="2016" name="Nat. Commun.">
        <title>Thousands of microbial genomes shed light on interconnected biogeochemical processes in an aquifer system.</title>
        <authorList>
            <person name="Anantharaman K."/>
            <person name="Brown C.T."/>
            <person name="Hug L.A."/>
            <person name="Sharon I."/>
            <person name="Castelle C.J."/>
            <person name="Probst A.J."/>
            <person name="Thomas B.C."/>
            <person name="Singh A."/>
            <person name="Wilkins M.J."/>
            <person name="Karaoz U."/>
            <person name="Brodie E.L."/>
            <person name="Williams K.H."/>
            <person name="Hubbard S.S."/>
            <person name="Banfield J.F."/>
        </authorList>
    </citation>
    <scope>NUCLEOTIDE SEQUENCE [LARGE SCALE GENOMIC DNA]</scope>
</reference>
<name>A0A1F4UPJ8_UNCKA</name>
<evidence type="ECO:0000259" key="3">
    <source>
        <dbReference type="SMART" id="SM00460"/>
    </source>
</evidence>
<sequence length="520" mass="58968">MKKIIAFILGLILLFIPQNVSAVSSNFTTDYNVTYNVLENALTHVTFDIILTNQTSQYYASSYSIQVGFNNINNVLASDSKGKITPKITRNDDGNNIEIVFNDRVVGLGKKLNLTISFDTKDIARMSGKIWDINIPGIAKQAEYNSFNVNVIVPKFLENPSYIKPDTEQFSGTDLRFTKEQLGKSGISISYGQEEIYNFNLSYHLKNPNLFPIKAEIALPPSTNYQDVEIVDINPKPQNITTDSDGNWLAKYDLGSSRKIDVKVNGRAKVLLRPKKQKLSQKERKEYLKEQPFWQTTDKRIKELALELKTPYKIYKYVVDNLKYDFQRLQTGMPRLGALGVLKNPSSAVCLEFTDLFIALARAAGIPAREVNGFAYTQNSKERPLSLVKDVLHAWPEYYDSDMQTWVMVDPTWENTTGGTDYFYTLDFDHLAFVIKGISSTYPIPAGAYKISNNQTARDVIVEFGNSFNKPFFLTNKADAIKIQNNENFIGKVILFVSIFIGLSVIACKTGYLLFFKRKR</sequence>
<dbReference type="InterPro" id="IPR038765">
    <property type="entry name" value="Papain-like_cys_pep_sf"/>
</dbReference>
<accession>A0A1F4UPJ8</accession>
<evidence type="ECO:0000256" key="1">
    <source>
        <dbReference type="SAM" id="Phobius"/>
    </source>
</evidence>
<evidence type="ECO:0000256" key="2">
    <source>
        <dbReference type="SAM" id="SignalP"/>
    </source>
</evidence>
<dbReference type="PANTHER" id="PTHR33490">
    <property type="entry name" value="BLR5614 PROTEIN-RELATED"/>
    <property type="match status" value="1"/>
</dbReference>
<feature type="domain" description="Transglutaminase-like" evidence="3">
    <location>
        <begin position="342"/>
        <end position="413"/>
    </location>
</feature>
<comment type="caution">
    <text evidence="4">The sequence shown here is derived from an EMBL/GenBank/DDBJ whole genome shotgun (WGS) entry which is preliminary data.</text>
</comment>
<dbReference type="InterPro" id="IPR002931">
    <property type="entry name" value="Transglutaminase-like"/>
</dbReference>
<organism evidence="4 5">
    <name type="scientific">candidate division WWE3 bacterium RIFCSPHIGHO2_01_FULL_35_17</name>
    <dbReference type="NCBI Taxonomy" id="1802614"/>
    <lineage>
        <taxon>Bacteria</taxon>
        <taxon>Katanobacteria</taxon>
    </lineage>
</organism>
<proteinExistence type="predicted"/>
<dbReference type="Proteomes" id="UP000176444">
    <property type="component" value="Unassembled WGS sequence"/>
</dbReference>
<keyword evidence="1" id="KW-1133">Transmembrane helix</keyword>
<feature type="signal peptide" evidence="2">
    <location>
        <begin position="1"/>
        <end position="22"/>
    </location>
</feature>
<dbReference type="SMART" id="SM00460">
    <property type="entry name" value="TGc"/>
    <property type="match status" value="1"/>
</dbReference>
<dbReference type="Gene3D" id="3.10.620.30">
    <property type="match status" value="1"/>
</dbReference>
<keyword evidence="1" id="KW-0812">Transmembrane</keyword>
<feature type="transmembrane region" description="Helical" evidence="1">
    <location>
        <begin position="493"/>
        <end position="515"/>
    </location>
</feature>
<dbReference type="PANTHER" id="PTHR33490:SF3">
    <property type="entry name" value="CONSERVED INTEGRAL MEMBRANE PROTEIN"/>
    <property type="match status" value="1"/>
</dbReference>
<protein>
    <recommendedName>
        <fullName evidence="3">Transglutaminase-like domain-containing protein</fullName>
    </recommendedName>
</protein>
<gene>
    <name evidence="4" type="ORF">A2713_01370</name>
</gene>